<dbReference type="InterPro" id="IPR029058">
    <property type="entry name" value="AB_hydrolase_fold"/>
</dbReference>
<dbReference type="GO" id="GO:0016020">
    <property type="term" value="C:membrane"/>
    <property type="evidence" value="ECO:0007669"/>
    <property type="project" value="TreeGrafter"/>
</dbReference>
<comment type="caution">
    <text evidence="3">The sequence shown here is derived from an EMBL/GenBank/DDBJ whole genome shotgun (WGS) entry which is preliminary data.</text>
</comment>
<gene>
    <name evidence="3" type="ORF">IQ260_05910</name>
</gene>
<dbReference type="InterPro" id="IPR000073">
    <property type="entry name" value="AB_hydrolase_1"/>
</dbReference>
<name>A0A928X0F9_LEPEC</name>
<evidence type="ECO:0000259" key="2">
    <source>
        <dbReference type="Pfam" id="PF00561"/>
    </source>
</evidence>
<sequence length="278" mass="30961">MAYVTLNGVDHYYEWVCDGPQGHRPTLVFLHGWGGSARYWECIAQVMKGDFDCLLYDLRGFGRSAAAQSTTSELGGSLESFADDLECLLNALKLDRVSISGHSMGASVALYFLQRFSQRVNKAILTCNGSFEYDKRAFDAFQRFGSYVVMFRPAWLSYIPLAPQVFMSRFLKGQIPYADKKIFLKDFLQADTATAMETLKASVSKHATEAMPAAFTAISVPTLLISGQYDKITPAELGRQAASLNTRIEYIEIPQTGHFPMLEDTPTYLSVTTDFLQG</sequence>
<accession>A0A928X0F9</accession>
<dbReference type="RefSeq" id="WP_193991742.1">
    <property type="nucleotide sequence ID" value="NZ_JADEXP010000031.1"/>
</dbReference>
<proteinExistence type="predicted"/>
<dbReference type="InterPro" id="IPR050266">
    <property type="entry name" value="AB_hydrolase_sf"/>
</dbReference>
<feature type="domain" description="AB hydrolase-1" evidence="2">
    <location>
        <begin position="25"/>
        <end position="264"/>
    </location>
</feature>
<evidence type="ECO:0000313" key="3">
    <source>
        <dbReference type="EMBL" id="MBE9066182.1"/>
    </source>
</evidence>
<dbReference type="GO" id="GO:0016787">
    <property type="term" value="F:hydrolase activity"/>
    <property type="evidence" value="ECO:0007669"/>
    <property type="project" value="UniProtKB-KW"/>
</dbReference>
<keyword evidence="1 3" id="KW-0378">Hydrolase</keyword>
<reference evidence="3" key="1">
    <citation type="submission" date="2020-10" db="EMBL/GenBank/DDBJ databases">
        <authorList>
            <person name="Castelo-Branco R."/>
            <person name="Eusebio N."/>
            <person name="Adriana R."/>
            <person name="Vieira A."/>
            <person name="Brugerolle De Fraissinette N."/>
            <person name="Rezende De Castro R."/>
            <person name="Schneider M.P."/>
            <person name="Vasconcelos V."/>
            <person name="Leao P.N."/>
        </authorList>
    </citation>
    <scope>NUCLEOTIDE SEQUENCE</scope>
    <source>
        <strain evidence="3">LEGE 11479</strain>
    </source>
</reference>
<organism evidence="3 4">
    <name type="scientific">Leptolyngbya cf. ectocarpi LEGE 11479</name>
    <dbReference type="NCBI Taxonomy" id="1828722"/>
    <lineage>
        <taxon>Bacteria</taxon>
        <taxon>Bacillati</taxon>
        <taxon>Cyanobacteriota</taxon>
        <taxon>Cyanophyceae</taxon>
        <taxon>Leptolyngbyales</taxon>
        <taxon>Leptolyngbyaceae</taxon>
        <taxon>Leptolyngbya group</taxon>
        <taxon>Leptolyngbya</taxon>
    </lineage>
</organism>
<dbReference type="Proteomes" id="UP000615026">
    <property type="component" value="Unassembled WGS sequence"/>
</dbReference>
<dbReference type="SUPFAM" id="SSF53474">
    <property type="entry name" value="alpha/beta-Hydrolases"/>
    <property type="match status" value="1"/>
</dbReference>
<protein>
    <submittedName>
        <fullName evidence="3">Alpha/beta hydrolase</fullName>
    </submittedName>
</protein>
<dbReference type="EMBL" id="JADEXP010000031">
    <property type="protein sequence ID" value="MBE9066182.1"/>
    <property type="molecule type" value="Genomic_DNA"/>
</dbReference>
<dbReference type="PANTHER" id="PTHR43798:SF31">
    <property type="entry name" value="AB HYDROLASE SUPERFAMILY PROTEIN YCLE"/>
    <property type="match status" value="1"/>
</dbReference>
<dbReference type="Pfam" id="PF00561">
    <property type="entry name" value="Abhydrolase_1"/>
    <property type="match status" value="1"/>
</dbReference>
<keyword evidence="4" id="KW-1185">Reference proteome</keyword>
<dbReference type="Gene3D" id="3.40.50.1820">
    <property type="entry name" value="alpha/beta hydrolase"/>
    <property type="match status" value="1"/>
</dbReference>
<dbReference type="PANTHER" id="PTHR43798">
    <property type="entry name" value="MONOACYLGLYCEROL LIPASE"/>
    <property type="match status" value="1"/>
</dbReference>
<evidence type="ECO:0000256" key="1">
    <source>
        <dbReference type="ARBA" id="ARBA00022801"/>
    </source>
</evidence>
<evidence type="ECO:0000313" key="4">
    <source>
        <dbReference type="Proteomes" id="UP000615026"/>
    </source>
</evidence>
<dbReference type="PRINTS" id="PR00111">
    <property type="entry name" value="ABHYDROLASE"/>
</dbReference>
<dbReference type="AlphaFoldDB" id="A0A928X0F9"/>